<evidence type="ECO:0000313" key="3">
    <source>
        <dbReference type="Proteomes" id="UP001232725"/>
    </source>
</evidence>
<name>A0ABT9IIY0_9MICC</name>
<dbReference type="RefSeq" id="WP_305994605.1">
    <property type="nucleotide sequence ID" value="NZ_JAVALS010000001.1"/>
</dbReference>
<dbReference type="SUPFAM" id="SSF52540">
    <property type="entry name" value="P-loop containing nucleoside triphosphate hydrolases"/>
    <property type="match status" value="1"/>
</dbReference>
<accession>A0ABT9IIY0</accession>
<reference evidence="2 3" key="1">
    <citation type="submission" date="2023-08" db="EMBL/GenBank/DDBJ databases">
        <title>Arthrobacter horti sp. nov., isolated from forest soil.</title>
        <authorList>
            <person name="Park M."/>
        </authorList>
    </citation>
    <scope>NUCLEOTIDE SEQUENCE [LARGE SCALE GENOMIC DNA]</scope>
    <source>
        <strain evidence="2 3">YJM1</strain>
    </source>
</reference>
<sequence>MDSAAPDQNTIISLLWSRPAADMDIATQIKPLIDQMLGDGFSLLDPATRIWTPEAAEEIRARVEDNPIEGGEENQWEKLDQQLAGASREALLLAAEMVFLRGHALRTALPETRSANVERVLSYLAEPFNIPEPMATWLARPANTAGFNPGSWYNQRLWVHLPWLCHFVQHWASLDDTQKDAARRDPWELQRVMLASGTDRGEIRNTIQFLARPDVFEPISATSMKQKIRAGLGSLIGGSSGSGPAFLDQDLLSIRTALAQTRAEPFHYWDDGVHELWNPSASVGTDDLDEPRRRHYWIYSPGAQASKWDEFLGEGIMAIGWDSLGDAADYPDRESVRSALDADGAGGTSNSNDSLAVWEFQNVIAEGDIVYAKRGRRELVGRGEVISEAIYDPERASYRNIRAVRWTHDGSWQHPGAAAVKTLTDITAKLDYVAKLEALFTDEDTDEPTVTEAPVELPPYDREAFLNDVYVDEAHYDRLQSVLARKKNLILAGPPGVGKTFTAKRLAYSIMGVKDPDRVQTVQFHQSYSYEDFMMGYRPTEAGGFSLAEGPFYQFCEQARDDSDRPYFFIIDEINRGNISKIFGELLMLIEADKRGHQLRLLYKNEAFSVPTNVHIIGMMNTADRSLAVLDYALRRRFGFIQMRAGFESEGFTRWMAKIDNPKLGKLVDTILALNTEIAADPGLGAGFAIGHSYLAGTAEGAVQDSWLSSVVEDELIPLLQEYWFDEAGKVEDWADQLRAAIA</sequence>
<evidence type="ECO:0000313" key="2">
    <source>
        <dbReference type="EMBL" id="MDP5225551.1"/>
    </source>
</evidence>
<dbReference type="InterPro" id="IPR052934">
    <property type="entry name" value="Methyl-DNA_Rec/Restrict_Enz"/>
</dbReference>
<dbReference type="InterPro" id="IPR011704">
    <property type="entry name" value="ATPase_dyneun-rel_AAA"/>
</dbReference>
<dbReference type="PANTHER" id="PTHR37291:SF1">
    <property type="entry name" value="TYPE IV METHYL-DIRECTED RESTRICTION ENZYME ECOKMCRB SUBUNIT"/>
    <property type="match status" value="1"/>
</dbReference>
<proteinExistence type="predicted"/>
<protein>
    <submittedName>
        <fullName evidence="2">AAA family ATPase</fullName>
    </submittedName>
</protein>
<keyword evidence="3" id="KW-1185">Reference proteome</keyword>
<dbReference type="Gene3D" id="3.40.50.300">
    <property type="entry name" value="P-loop containing nucleotide triphosphate hydrolases"/>
    <property type="match status" value="1"/>
</dbReference>
<comment type="caution">
    <text evidence="2">The sequence shown here is derived from an EMBL/GenBank/DDBJ whole genome shotgun (WGS) entry which is preliminary data.</text>
</comment>
<dbReference type="Proteomes" id="UP001232725">
    <property type="component" value="Unassembled WGS sequence"/>
</dbReference>
<dbReference type="InterPro" id="IPR027417">
    <property type="entry name" value="P-loop_NTPase"/>
</dbReference>
<dbReference type="CDD" id="cd00009">
    <property type="entry name" value="AAA"/>
    <property type="match status" value="1"/>
</dbReference>
<gene>
    <name evidence="2" type="ORF">Q9R02_00055</name>
</gene>
<feature type="domain" description="AAA+ ATPase" evidence="1">
    <location>
        <begin position="485"/>
        <end position="644"/>
    </location>
</feature>
<dbReference type="PANTHER" id="PTHR37291">
    <property type="entry name" value="5-METHYLCYTOSINE-SPECIFIC RESTRICTION ENZYME B"/>
    <property type="match status" value="1"/>
</dbReference>
<evidence type="ECO:0000259" key="1">
    <source>
        <dbReference type="SMART" id="SM00382"/>
    </source>
</evidence>
<dbReference type="InterPro" id="IPR003593">
    <property type="entry name" value="AAA+_ATPase"/>
</dbReference>
<dbReference type="SMART" id="SM00382">
    <property type="entry name" value="AAA"/>
    <property type="match status" value="1"/>
</dbReference>
<dbReference type="EMBL" id="JAVALS010000001">
    <property type="protein sequence ID" value="MDP5225551.1"/>
    <property type="molecule type" value="Genomic_DNA"/>
</dbReference>
<organism evidence="2 3">
    <name type="scientific">Arthrobacter horti</name>
    <dbReference type="NCBI Taxonomy" id="3068273"/>
    <lineage>
        <taxon>Bacteria</taxon>
        <taxon>Bacillati</taxon>
        <taxon>Actinomycetota</taxon>
        <taxon>Actinomycetes</taxon>
        <taxon>Micrococcales</taxon>
        <taxon>Micrococcaceae</taxon>
        <taxon>Arthrobacter</taxon>
    </lineage>
</organism>
<dbReference type="Pfam" id="PF07728">
    <property type="entry name" value="AAA_5"/>
    <property type="match status" value="1"/>
</dbReference>